<dbReference type="GO" id="GO:0030267">
    <property type="term" value="F:glyoxylate reductase (NADPH) activity"/>
    <property type="evidence" value="ECO:0007669"/>
    <property type="project" value="TreeGrafter"/>
</dbReference>
<dbReference type="PROSITE" id="PS00671">
    <property type="entry name" value="D_2_HYDROXYACID_DH_3"/>
    <property type="match status" value="1"/>
</dbReference>
<evidence type="ECO:0000259" key="5">
    <source>
        <dbReference type="Pfam" id="PF00389"/>
    </source>
</evidence>
<dbReference type="GO" id="GO:0005829">
    <property type="term" value="C:cytosol"/>
    <property type="evidence" value="ECO:0007669"/>
    <property type="project" value="TreeGrafter"/>
</dbReference>
<dbReference type="Gene3D" id="3.40.50.720">
    <property type="entry name" value="NAD(P)-binding Rossmann-like Domain"/>
    <property type="match status" value="2"/>
</dbReference>
<evidence type="ECO:0000259" key="6">
    <source>
        <dbReference type="Pfam" id="PF02826"/>
    </source>
</evidence>
<dbReference type="EMBL" id="PEVY01000004">
    <property type="protein sequence ID" value="PIU75538.1"/>
    <property type="molecule type" value="Genomic_DNA"/>
</dbReference>
<feature type="domain" description="D-isomer specific 2-hydroxyacid dehydrogenase NAD-binding" evidence="6">
    <location>
        <begin position="109"/>
        <end position="287"/>
    </location>
</feature>
<evidence type="ECO:0000313" key="7">
    <source>
        <dbReference type="EMBL" id="PIU75538.1"/>
    </source>
</evidence>
<name>A0A2M7AY32_9BACT</name>
<dbReference type="InterPro" id="IPR029753">
    <property type="entry name" value="D-isomer_DH_CS"/>
</dbReference>
<accession>A0A2M7AY32</accession>
<keyword evidence="3" id="KW-0520">NAD</keyword>
<evidence type="ECO:0000313" key="8">
    <source>
        <dbReference type="Proteomes" id="UP000228775"/>
    </source>
</evidence>
<dbReference type="InterPro" id="IPR006140">
    <property type="entry name" value="D-isomer_DH_NAD-bd"/>
</dbReference>
<dbReference type="GO" id="GO:0051287">
    <property type="term" value="F:NAD binding"/>
    <property type="evidence" value="ECO:0007669"/>
    <property type="project" value="InterPro"/>
</dbReference>
<feature type="domain" description="D-isomer specific 2-hydroxyacid dehydrogenase catalytic" evidence="5">
    <location>
        <begin position="4"/>
        <end position="318"/>
    </location>
</feature>
<dbReference type="InterPro" id="IPR050223">
    <property type="entry name" value="D-isomer_2-hydroxyacid_DH"/>
</dbReference>
<dbReference type="InterPro" id="IPR036291">
    <property type="entry name" value="NAD(P)-bd_dom_sf"/>
</dbReference>
<dbReference type="CDD" id="cd05301">
    <property type="entry name" value="GDH"/>
    <property type="match status" value="1"/>
</dbReference>
<protein>
    <submittedName>
        <fullName evidence="7">D-glycerate dehydrogenase</fullName>
    </submittedName>
</protein>
<dbReference type="PANTHER" id="PTHR10996:SF283">
    <property type="entry name" value="GLYOXYLATE_HYDROXYPYRUVATE REDUCTASE B"/>
    <property type="match status" value="1"/>
</dbReference>
<evidence type="ECO:0000256" key="4">
    <source>
        <dbReference type="RuleBase" id="RU003719"/>
    </source>
</evidence>
<organism evidence="7 8">
    <name type="scientific">Candidatus Portnoybacteria bacterium CG06_land_8_20_14_3_00_39_12</name>
    <dbReference type="NCBI Taxonomy" id="1974809"/>
    <lineage>
        <taxon>Bacteria</taxon>
        <taxon>Candidatus Portnoyibacteriota</taxon>
    </lineage>
</organism>
<evidence type="ECO:0000256" key="1">
    <source>
        <dbReference type="ARBA" id="ARBA00005854"/>
    </source>
</evidence>
<dbReference type="SUPFAM" id="SSF51735">
    <property type="entry name" value="NAD(P)-binding Rossmann-fold domains"/>
    <property type="match status" value="1"/>
</dbReference>
<dbReference type="Proteomes" id="UP000228775">
    <property type="component" value="Unassembled WGS sequence"/>
</dbReference>
<evidence type="ECO:0000256" key="3">
    <source>
        <dbReference type="ARBA" id="ARBA00023027"/>
    </source>
</evidence>
<dbReference type="PANTHER" id="PTHR10996">
    <property type="entry name" value="2-HYDROXYACID DEHYDROGENASE-RELATED"/>
    <property type="match status" value="1"/>
</dbReference>
<comment type="similarity">
    <text evidence="1 4">Belongs to the D-isomer specific 2-hydroxyacid dehydrogenase family.</text>
</comment>
<dbReference type="AlphaFoldDB" id="A0A2M7AY32"/>
<proteinExistence type="inferred from homology"/>
<evidence type="ECO:0000256" key="2">
    <source>
        <dbReference type="ARBA" id="ARBA00023002"/>
    </source>
</evidence>
<gene>
    <name evidence="7" type="ORF">COS76_00180</name>
</gene>
<dbReference type="FunFam" id="3.40.50.720:FF:000203">
    <property type="entry name" value="D-3-phosphoglycerate dehydrogenase (SerA)"/>
    <property type="match status" value="1"/>
</dbReference>
<dbReference type="Pfam" id="PF02826">
    <property type="entry name" value="2-Hacid_dh_C"/>
    <property type="match status" value="1"/>
</dbReference>
<reference evidence="8" key="1">
    <citation type="submission" date="2017-09" db="EMBL/GenBank/DDBJ databases">
        <title>Depth-based differentiation of microbial function through sediment-hosted aquifers and enrichment of novel symbionts in the deep terrestrial subsurface.</title>
        <authorList>
            <person name="Probst A.J."/>
            <person name="Ladd B."/>
            <person name="Jarett J.K."/>
            <person name="Geller-Mcgrath D.E."/>
            <person name="Sieber C.M.K."/>
            <person name="Emerson J.B."/>
            <person name="Anantharaman K."/>
            <person name="Thomas B.C."/>
            <person name="Malmstrom R."/>
            <person name="Stieglmeier M."/>
            <person name="Klingl A."/>
            <person name="Woyke T."/>
            <person name="Ryan C.M."/>
            <person name="Banfield J.F."/>
        </authorList>
    </citation>
    <scope>NUCLEOTIDE SEQUENCE [LARGE SCALE GENOMIC DNA]</scope>
</reference>
<dbReference type="SUPFAM" id="SSF52283">
    <property type="entry name" value="Formate/glycerate dehydrogenase catalytic domain-like"/>
    <property type="match status" value="1"/>
</dbReference>
<keyword evidence="2 4" id="KW-0560">Oxidoreductase</keyword>
<dbReference type="InterPro" id="IPR006139">
    <property type="entry name" value="D-isomer_2_OHA_DH_cat_dom"/>
</dbReference>
<sequence length="322" mass="34809">MPKVFITRQIPDVGINLLKEKGYEVIVGPEGPTTPEEVMTGAKGADAIVAVLTEKIDKAVMDAAGPQLKVIANYAVGYNNVDVPAAKEKNIMVTNTPGVLTNAVVEHTIALILAVADRIPEADKYCRDGKFIAWGPKLLLGADITGKTIGIVGFGRIGSEIGRKMKSAFDMKLLYNDVKRNEELEKSTEAIYLELNDLLSQSDFVSLNVALTPETTHLINAGNLRLMKLTAYLINTSRGPVIDEKSLVAALQAKQIAGAALDVYEKEPQIEPELLQMDNVVLAPHIASATEWTRNKMAEMAAQNAIAILEGQTPPNPIPEMI</sequence>
<dbReference type="GO" id="GO:0016618">
    <property type="term" value="F:hydroxypyruvate reductase [NAD(P)H] activity"/>
    <property type="evidence" value="ECO:0007669"/>
    <property type="project" value="TreeGrafter"/>
</dbReference>
<dbReference type="Pfam" id="PF00389">
    <property type="entry name" value="2-Hacid_dh"/>
    <property type="match status" value="1"/>
</dbReference>
<comment type="caution">
    <text evidence="7">The sequence shown here is derived from an EMBL/GenBank/DDBJ whole genome shotgun (WGS) entry which is preliminary data.</text>
</comment>